<name>A0A974WMU7_9BACT</name>
<accession>A0A974WMU7</accession>
<dbReference type="Pfam" id="PF02566">
    <property type="entry name" value="OsmC"/>
    <property type="match status" value="1"/>
</dbReference>
<evidence type="ECO:0000313" key="2">
    <source>
        <dbReference type="EMBL" id="QSE98358.1"/>
    </source>
</evidence>
<dbReference type="InterPro" id="IPR029058">
    <property type="entry name" value="AB_hydrolase_fold"/>
</dbReference>
<dbReference type="Proteomes" id="UP000662783">
    <property type="component" value="Chromosome"/>
</dbReference>
<dbReference type="InterPro" id="IPR003718">
    <property type="entry name" value="OsmC/Ohr_fam"/>
</dbReference>
<dbReference type="RefSeq" id="WP_205722872.1">
    <property type="nucleotide sequence ID" value="NZ_CP070608.1"/>
</dbReference>
<dbReference type="InterPro" id="IPR015946">
    <property type="entry name" value="KH_dom-like_a/b"/>
</dbReference>
<dbReference type="FunFam" id="3.40.50.1820:FF:000487">
    <property type="entry name" value="Dienelactone hydrolase"/>
    <property type="match status" value="1"/>
</dbReference>
<evidence type="ECO:0000259" key="1">
    <source>
        <dbReference type="Pfam" id="PF12146"/>
    </source>
</evidence>
<dbReference type="KEGG" id="fuv:JR347_04580"/>
<organism evidence="2 3">
    <name type="scientific">Fulvivirga lutea</name>
    <dbReference type="NCBI Taxonomy" id="2810512"/>
    <lineage>
        <taxon>Bacteria</taxon>
        <taxon>Pseudomonadati</taxon>
        <taxon>Bacteroidota</taxon>
        <taxon>Cytophagia</taxon>
        <taxon>Cytophagales</taxon>
        <taxon>Fulvivirgaceae</taxon>
        <taxon>Fulvivirga</taxon>
    </lineage>
</organism>
<dbReference type="PANTHER" id="PTHR39624">
    <property type="entry name" value="PROTEIN INVOLVED IN RIMO-MEDIATED BETA-METHYLTHIOLATION OF RIBOSOMAL PROTEIN S12 YCAO"/>
    <property type="match status" value="1"/>
</dbReference>
<dbReference type="InterPro" id="IPR022742">
    <property type="entry name" value="Hydrolase_4"/>
</dbReference>
<sequence>MKLEPVKFQNTESQTIHAILELPVDGNPLAYAIFAHCFTCSKDLKAVVNISRAMTQKGIAVLRFDFTGLGSSEGDFSNTNFNSNISDLVSAYDFMKEQYKAPAIIIGHSLGGAAVLAAAHQMPEAKAVVTIGSPFDPGHVTHMFDKDLETIKKEGEATVKIGGRPFKIRQQFIEDIEQANNDQKISKLKKSLLVMHSPQDEIVGVENARKIYEAAHHPKSFISLDGANHLLTKNTDSSYVGNIIAAWAERYVEYKKENELTSEKQVTVRTGMDKYLTEIKTENHYLLADEPKSLGGGDFGPSPYDLLVAALGACTGMTLRMYADRKEIDLKEVKVHLQHSKEHTKDSENPESKSSVLDQIEREIELTGNLTAEQRDRLLEIADKCPVHRTLHNEIVVKTKLI</sequence>
<proteinExistence type="predicted"/>
<gene>
    <name evidence="2" type="ORF">JR347_04580</name>
</gene>
<dbReference type="InterPro" id="IPR036102">
    <property type="entry name" value="OsmC/Ohrsf"/>
</dbReference>
<dbReference type="AlphaFoldDB" id="A0A974WMU7"/>
<reference evidence="2" key="1">
    <citation type="submission" date="2021-02" db="EMBL/GenBank/DDBJ databases">
        <title>Fulvivirga sp. S481 isolated from sea water.</title>
        <authorList>
            <person name="Bae S.S."/>
            <person name="Baek K."/>
        </authorList>
    </citation>
    <scope>NUCLEOTIDE SEQUENCE</scope>
    <source>
        <strain evidence="2">S481</strain>
    </source>
</reference>
<dbReference type="SUPFAM" id="SSF82784">
    <property type="entry name" value="OsmC-like"/>
    <property type="match status" value="1"/>
</dbReference>
<evidence type="ECO:0000313" key="3">
    <source>
        <dbReference type="Proteomes" id="UP000662783"/>
    </source>
</evidence>
<dbReference type="SUPFAM" id="SSF53474">
    <property type="entry name" value="alpha/beta-Hydrolases"/>
    <property type="match status" value="1"/>
</dbReference>
<keyword evidence="3" id="KW-1185">Reference proteome</keyword>
<feature type="domain" description="Serine aminopeptidase S33" evidence="1">
    <location>
        <begin position="49"/>
        <end position="158"/>
    </location>
</feature>
<dbReference type="PANTHER" id="PTHR39624:SF2">
    <property type="entry name" value="OSMC-LIKE PROTEIN"/>
    <property type="match status" value="1"/>
</dbReference>
<dbReference type="EMBL" id="CP070608">
    <property type="protein sequence ID" value="QSE98358.1"/>
    <property type="molecule type" value="Genomic_DNA"/>
</dbReference>
<dbReference type="Pfam" id="PF12146">
    <property type="entry name" value="Hydrolase_4"/>
    <property type="match status" value="1"/>
</dbReference>
<protein>
    <submittedName>
        <fullName evidence="2">OsmC family protein</fullName>
    </submittedName>
</protein>
<dbReference type="Gene3D" id="3.30.300.20">
    <property type="match status" value="1"/>
</dbReference>
<dbReference type="Gene3D" id="3.40.50.1820">
    <property type="entry name" value="alpha/beta hydrolase"/>
    <property type="match status" value="1"/>
</dbReference>